<dbReference type="Gene3D" id="3.90.1150.10">
    <property type="entry name" value="Aspartate Aminotransferase, domain 1"/>
    <property type="match status" value="1"/>
</dbReference>
<dbReference type="PANTHER" id="PTHR13693">
    <property type="entry name" value="CLASS II AMINOTRANSFERASE/8-AMINO-7-OXONONANOATE SYNTHASE"/>
    <property type="match status" value="1"/>
</dbReference>
<dbReference type="EMBL" id="CP018889">
    <property type="protein sequence ID" value="AUI70413.1"/>
    <property type="molecule type" value="Genomic_DNA"/>
</dbReference>
<comment type="similarity">
    <text evidence="8">Belongs to the class-II pyridoxal-phosphate-dependent aminotransferase family. BioF subfamily.</text>
</comment>
<accession>A0A2N9YIV8</accession>
<protein>
    <recommendedName>
        <fullName evidence="8">8-amino-7-oxononanoate synthase</fullName>
        <shortName evidence="8">AONS</shortName>
        <ecNumber evidence="8">2.3.1.47</ecNumber>
    </recommendedName>
    <alternativeName>
        <fullName evidence="8">7-keto-8-amino-pelargonic acid synthase</fullName>
        <shortName evidence="8">7-KAP synthase</shortName>
        <shortName evidence="8">KAPA synthase</shortName>
    </alternativeName>
    <alternativeName>
        <fullName evidence="8">8-amino-7-ketopelargonate synthase</fullName>
    </alternativeName>
</protein>
<dbReference type="Pfam" id="PF00155">
    <property type="entry name" value="Aminotran_1_2"/>
    <property type="match status" value="1"/>
</dbReference>
<organism evidence="11 12">
    <name type="scientific">Beggiatoa leptomitoformis</name>
    <dbReference type="NCBI Taxonomy" id="288004"/>
    <lineage>
        <taxon>Bacteria</taxon>
        <taxon>Pseudomonadati</taxon>
        <taxon>Pseudomonadota</taxon>
        <taxon>Gammaproteobacteria</taxon>
        <taxon>Thiotrichales</taxon>
        <taxon>Thiotrichaceae</taxon>
        <taxon>Beggiatoa</taxon>
    </lineage>
</organism>
<evidence type="ECO:0000256" key="5">
    <source>
        <dbReference type="ARBA" id="ARBA00022756"/>
    </source>
</evidence>
<dbReference type="InterPro" id="IPR004723">
    <property type="entry name" value="AONS_Archaea/Proteobacteria"/>
</dbReference>
<feature type="modified residue" description="N6-(pyridoxal phosphate)lysine" evidence="8 9">
    <location>
        <position position="237"/>
    </location>
</feature>
<comment type="function">
    <text evidence="8">Catalyzes the decarboxylative condensation of pimeloyl-[acyl-carrier protein] and L-alanine to produce 8-amino-7-oxononanoate (AON), [acyl-carrier protein], and carbon dioxide.</text>
</comment>
<evidence type="ECO:0000313" key="11">
    <source>
        <dbReference type="EMBL" id="AUI70413.1"/>
    </source>
</evidence>
<gene>
    <name evidence="8 11" type="primary">bioF</name>
    <name evidence="11" type="ORF">BLE401_18040</name>
</gene>
<dbReference type="UniPathway" id="UPA00078"/>
<evidence type="ECO:0000256" key="8">
    <source>
        <dbReference type="HAMAP-Rule" id="MF_01693"/>
    </source>
</evidence>
<evidence type="ECO:0000256" key="9">
    <source>
        <dbReference type="PIRSR" id="PIRSR604723-51"/>
    </source>
</evidence>
<evidence type="ECO:0000259" key="10">
    <source>
        <dbReference type="Pfam" id="PF00155"/>
    </source>
</evidence>
<keyword evidence="12" id="KW-1185">Reference proteome</keyword>
<dbReference type="InterPro" id="IPR015422">
    <property type="entry name" value="PyrdxlP-dep_Trfase_small"/>
</dbReference>
<dbReference type="CDD" id="cd06454">
    <property type="entry name" value="KBL_like"/>
    <property type="match status" value="1"/>
</dbReference>
<dbReference type="EC" id="2.3.1.47" evidence="8"/>
<dbReference type="Gene3D" id="3.40.640.10">
    <property type="entry name" value="Type I PLP-dependent aspartate aminotransferase-like (Major domain)"/>
    <property type="match status" value="1"/>
</dbReference>
<keyword evidence="4 8" id="KW-0808">Transferase</keyword>
<feature type="binding site" evidence="8">
    <location>
        <position position="205"/>
    </location>
    <ligand>
        <name>pyridoxal 5'-phosphate</name>
        <dbReference type="ChEBI" id="CHEBI:597326"/>
    </ligand>
</feature>
<dbReference type="SUPFAM" id="SSF53383">
    <property type="entry name" value="PLP-dependent transferases"/>
    <property type="match status" value="1"/>
</dbReference>
<keyword evidence="11" id="KW-0012">Acyltransferase</keyword>
<evidence type="ECO:0000256" key="7">
    <source>
        <dbReference type="ARBA" id="ARBA00047715"/>
    </source>
</evidence>
<feature type="binding site" evidence="8">
    <location>
        <position position="19"/>
    </location>
    <ligand>
        <name>substrate</name>
    </ligand>
</feature>
<feature type="binding site" evidence="8">
    <location>
        <position position="351"/>
    </location>
    <ligand>
        <name>substrate</name>
    </ligand>
</feature>
<dbReference type="KEGG" id="blep:AL038_06265"/>
<comment type="subunit">
    <text evidence="3 8">Homodimer.</text>
</comment>
<evidence type="ECO:0000256" key="1">
    <source>
        <dbReference type="ARBA" id="ARBA00001933"/>
    </source>
</evidence>
<feature type="binding site" evidence="8">
    <location>
        <position position="234"/>
    </location>
    <ligand>
        <name>pyridoxal 5'-phosphate</name>
        <dbReference type="ChEBI" id="CHEBI:597326"/>
    </ligand>
</feature>
<name>A0A2N9YIV8_9GAMM</name>
<reference evidence="12" key="1">
    <citation type="submission" date="2016-12" db="EMBL/GenBank/DDBJ databases">
        <title>Complete Genome Sequence of Beggiatoa leptomitiformis D-401.</title>
        <authorList>
            <person name="Fomenkov A."/>
            <person name="Vincze T."/>
            <person name="Grabovich M."/>
            <person name="Anton B.P."/>
            <person name="Dubinina G."/>
            <person name="Orlova M."/>
            <person name="Belousova E."/>
            <person name="Roberts R.J."/>
        </authorList>
    </citation>
    <scope>NUCLEOTIDE SEQUENCE [LARGE SCALE GENOMIC DNA]</scope>
    <source>
        <strain evidence="12">D-401</strain>
    </source>
</reference>
<feature type="domain" description="Aminotransferase class I/classII large" evidence="10">
    <location>
        <begin position="39"/>
        <end position="379"/>
    </location>
</feature>
<dbReference type="OrthoDB" id="9807157at2"/>
<dbReference type="InterPro" id="IPR015424">
    <property type="entry name" value="PyrdxlP-dep_Trfase"/>
</dbReference>
<evidence type="ECO:0000256" key="4">
    <source>
        <dbReference type="ARBA" id="ARBA00022679"/>
    </source>
</evidence>
<comment type="pathway">
    <text evidence="2 8">Cofactor biosynthesis; biotin biosynthesis.</text>
</comment>
<dbReference type="GO" id="GO:0030170">
    <property type="term" value="F:pyridoxal phosphate binding"/>
    <property type="evidence" value="ECO:0007669"/>
    <property type="project" value="UniProtKB-UniRule"/>
</dbReference>
<evidence type="ECO:0000256" key="6">
    <source>
        <dbReference type="ARBA" id="ARBA00022898"/>
    </source>
</evidence>
<dbReference type="InterPro" id="IPR050087">
    <property type="entry name" value="AON_synthase_class-II"/>
</dbReference>
<evidence type="ECO:0000256" key="2">
    <source>
        <dbReference type="ARBA" id="ARBA00004746"/>
    </source>
</evidence>
<dbReference type="RefSeq" id="WP_062150571.1">
    <property type="nucleotide sequence ID" value="NZ_CP012373.2"/>
</dbReference>
<proteinExistence type="inferred from homology"/>
<feature type="binding site" evidence="8">
    <location>
        <begin position="106"/>
        <end position="107"/>
    </location>
    <ligand>
        <name>pyridoxal 5'-phosphate</name>
        <dbReference type="ChEBI" id="CHEBI:597326"/>
    </ligand>
</feature>
<feature type="binding site" evidence="8">
    <location>
        <position position="177"/>
    </location>
    <ligand>
        <name>pyridoxal 5'-phosphate</name>
        <dbReference type="ChEBI" id="CHEBI:597326"/>
    </ligand>
</feature>
<dbReference type="InterPro" id="IPR022834">
    <property type="entry name" value="AONS_Proteobacteria"/>
</dbReference>
<dbReference type="NCBIfam" id="TIGR00858">
    <property type="entry name" value="bioF"/>
    <property type="match status" value="1"/>
</dbReference>
<dbReference type="InterPro" id="IPR004839">
    <property type="entry name" value="Aminotransferase_I/II_large"/>
</dbReference>
<dbReference type="AlphaFoldDB" id="A0A2N9YIV8"/>
<dbReference type="GO" id="GO:0009102">
    <property type="term" value="P:biotin biosynthetic process"/>
    <property type="evidence" value="ECO:0007669"/>
    <property type="project" value="UniProtKB-UniRule"/>
</dbReference>
<keyword evidence="5 8" id="KW-0093">Biotin biosynthesis</keyword>
<sequence>MQNFLKQRLEQRQQAHLYRQRLIHEGAQTPVLQMAGRTYLAFCSNDYLGLASHPILINTLQHAATTYAVGAGASHLVNGHARAHHALEEELASFTGRERALLFSTGYMANIGAVTALVERQDAVFSDKLNHASLVDAVQLSRAHSHRYTHNDMEMLARLLTQSTANHKLIVTDGVFSMDGDIANLPDIVTLAKQQQAWVMVDDAHGLGVLGATGRGIIEHYHLSATDVPILMGTLGKAFGVTGAFVAGSTLLIENLIQYARSYIYTTALPAAIAETLRASLRLVQTETWRREKLQILIKHFRQGATQLALPLLVSDTPIQGILLGSAEKALMLSQALLQQGIIVTAIRPPTVPQNTARLRITFSALHEIEHVDRLLGALEHYSL</sequence>
<evidence type="ECO:0000313" key="12">
    <source>
        <dbReference type="Proteomes" id="UP000234271"/>
    </source>
</evidence>
<keyword evidence="6 8" id="KW-0663">Pyridoxal phosphate</keyword>
<comment type="catalytic activity">
    <reaction evidence="7 8">
        <text>6-carboxyhexanoyl-[ACP] + L-alanine + H(+) = (8S)-8-amino-7-oxononanoate + holo-[ACP] + CO2</text>
        <dbReference type="Rhea" id="RHEA:42288"/>
        <dbReference type="Rhea" id="RHEA-COMP:9685"/>
        <dbReference type="Rhea" id="RHEA-COMP:9955"/>
        <dbReference type="ChEBI" id="CHEBI:15378"/>
        <dbReference type="ChEBI" id="CHEBI:16526"/>
        <dbReference type="ChEBI" id="CHEBI:57972"/>
        <dbReference type="ChEBI" id="CHEBI:64479"/>
        <dbReference type="ChEBI" id="CHEBI:78846"/>
        <dbReference type="ChEBI" id="CHEBI:149468"/>
        <dbReference type="EC" id="2.3.1.47"/>
    </reaction>
</comment>
<evidence type="ECO:0000256" key="3">
    <source>
        <dbReference type="ARBA" id="ARBA00011738"/>
    </source>
</evidence>
<dbReference type="GO" id="GO:0008710">
    <property type="term" value="F:8-amino-7-oxononanoate synthase activity"/>
    <property type="evidence" value="ECO:0007669"/>
    <property type="project" value="UniProtKB-UniRule"/>
</dbReference>
<comment type="cofactor">
    <cofactor evidence="1 8 9">
        <name>pyridoxal 5'-phosphate</name>
        <dbReference type="ChEBI" id="CHEBI:597326"/>
    </cofactor>
</comment>
<dbReference type="Proteomes" id="UP000234271">
    <property type="component" value="Chromosome"/>
</dbReference>
<dbReference type="STRING" id="288004.AL038_06265"/>
<dbReference type="InterPro" id="IPR015421">
    <property type="entry name" value="PyrdxlP-dep_Trfase_major"/>
</dbReference>
<dbReference type="PANTHER" id="PTHR13693:SF100">
    <property type="entry name" value="8-AMINO-7-OXONONANOATE SYNTHASE"/>
    <property type="match status" value="1"/>
</dbReference>
<feature type="binding site" evidence="8">
    <location>
        <position position="131"/>
    </location>
    <ligand>
        <name>substrate</name>
    </ligand>
</feature>
<dbReference type="HAMAP" id="MF_01693">
    <property type="entry name" value="BioF_aminotrans_2"/>
    <property type="match status" value="1"/>
</dbReference>